<sequence length="295" mass="31343" precursor="true">MMYYLRNLMCLSVLIALLLAAPAFSAYTFEGSNAMKDWDGDNETSPYAIDDWSDVDSDDELQIGYNSWGKLTGDGGSGTVYNTNVGNNGEGEMVLAGSSTDFTNTNIFAVGKFDSGELSVSNGASLSVTEGLQVGYQSQGIMTVHGGDVLAGRIRMNDSFNAEGSSLTITGSGTVSASAIYHDNNSSSMTIEDGIVDAENIYAYGGTFAINVGLSGTLALGWGFEDNMSSFLVNITAFNDSTINLNLWDGSDYVDYSALTEDVDYQVEDGELTIVPEPATAIIFGLGGLMLRRKK</sequence>
<evidence type="ECO:0008006" key="4">
    <source>
        <dbReference type="Google" id="ProtNLM"/>
    </source>
</evidence>
<protein>
    <recommendedName>
        <fullName evidence="4">PEP-CTERM protein-sorting domain-containing protein</fullName>
    </recommendedName>
</protein>
<evidence type="ECO:0000313" key="2">
    <source>
        <dbReference type="EMBL" id="AQQ72399.1"/>
    </source>
</evidence>
<keyword evidence="1" id="KW-0732">Signal</keyword>
<dbReference type="AlphaFoldDB" id="A0A1Q2MIB5"/>
<dbReference type="OrthoDB" id="9867338at2"/>
<feature type="signal peptide" evidence="1">
    <location>
        <begin position="1"/>
        <end position="25"/>
    </location>
</feature>
<accession>A0A1Q2MIB5</accession>
<feature type="chain" id="PRO_5012071860" description="PEP-CTERM protein-sorting domain-containing protein" evidence="1">
    <location>
        <begin position="26"/>
        <end position="295"/>
    </location>
</feature>
<name>A0A1Q2MIB5_9BACT</name>
<dbReference type="NCBIfam" id="TIGR02595">
    <property type="entry name" value="PEP_CTERM"/>
    <property type="match status" value="1"/>
</dbReference>
<dbReference type="RefSeq" id="WP_146684594.1">
    <property type="nucleotide sequence ID" value="NZ_CP019646.1"/>
</dbReference>
<gene>
    <name evidence="2" type="ORF">SMSP2_02783</name>
</gene>
<reference evidence="3" key="1">
    <citation type="submission" date="2017-02" db="EMBL/GenBank/DDBJ databases">
        <title>Comparative genomics and description of representatives of a novel lineage of planctomycetes thriving in anoxic sediments.</title>
        <authorList>
            <person name="Spring S."/>
            <person name="Bunk B."/>
            <person name="Sproer C."/>
        </authorList>
    </citation>
    <scope>NUCLEOTIDE SEQUENCE [LARGE SCALE GENOMIC DNA]</scope>
    <source>
        <strain evidence="3">SM-Chi-D1</strain>
    </source>
</reference>
<proteinExistence type="predicted"/>
<dbReference type="EMBL" id="CP019646">
    <property type="protein sequence ID" value="AQQ72399.1"/>
    <property type="molecule type" value="Genomic_DNA"/>
</dbReference>
<organism evidence="2 3">
    <name type="scientific">Limihaloglobus sulfuriphilus</name>
    <dbReference type="NCBI Taxonomy" id="1851148"/>
    <lineage>
        <taxon>Bacteria</taxon>
        <taxon>Pseudomonadati</taxon>
        <taxon>Planctomycetota</taxon>
        <taxon>Phycisphaerae</taxon>
        <taxon>Sedimentisphaerales</taxon>
        <taxon>Sedimentisphaeraceae</taxon>
        <taxon>Limihaloglobus</taxon>
    </lineage>
</organism>
<evidence type="ECO:0000313" key="3">
    <source>
        <dbReference type="Proteomes" id="UP000188181"/>
    </source>
</evidence>
<evidence type="ECO:0000256" key="1">
    <source>
        <dbReference type="SAM" id="SignalP"/>
    </source>
</evidence>
<dbReference type="KEGG" id="pbas:SMSP2_02783"/>
<keyword evidence="3" id="KW-1185">Reference proteome</keyword>
<dbReference type="STRING" id="1851148.SMSP2_02783"/>
<dbReference type="Proteomes" id="UP000188181">
    <property type="component" value="Chromosome"/>
</dbReference>
<dbReference type="InterPro" id="IPR013424">
    <property type="entry name" value="Ice-binding_C"/>
</dbReference>